<dbReference type="Proteomes" id="UP000295172">
    <property type="component" value="Unassembled WGS sequence"/>
</dbReference>
<comment type="similarity">
    <text evidence="1">Belongs to the peptidase C40 family.</text>
</comment>
<dbReference type="Gene3D" id="3.90.1720.10">
    <property type="entry name" value="endopeptidase domain like (from Nostoc punctiforme)"/>
    <property type="match status" value="1"/>
</dbReference>
<sequence length="289" mass="30905">MPVTARRTSLSRAVSQTSELSPRSTDRTLAKHRKPTKPVTPRAAATVLSVGLAVGGGAAITLTAPPATASAATTSASATTTLPRGYWTVASRPLLRFRDKGPTVKYVQKALRLGPDGYFGTSTVRVLKKFQSSWGLRPTGYMDKLTWGRLTWAAKHKVLYGKGSAGSSSSGTTTFRAKVLREAAKLKGTPYRYGGTTPRGFDCSGYTGYVYKKAGKKLPRTSRAQYSATKHISRKSAKPGDLVFFKSGGGGVYHVGIFAGGNMLWHSSKPGVPVRKAKIWTKSVAFGRV</sequence>
<evidence type="ECO:0000256" key="4">
    <source>
        <dbReference type="ARBA" id="ARBA00022807"/>
    </source>
</evidence>
<dbReference type="OrthoDB" id="5177647at2"/>
<dbReference type="GO" id="GO:0008234">
    <property type="term" value="F:cysteine-type peptidase activity"/>
    <property type="evidence" value="ECO:0007669"/>
    <property type="project" value="UniProtKB-KW"/>
</dbReference>
<dbReference type="InterPro" id="IPR038765">
    <property type="entry name" value="Papain-like_cys_pep_sf"/>
</dbReference>
<dbReference type="InterPro" id="IPR000064">
    <property type="entry name" value="NLP_P60_dom"/>
</dbReference>
<evidence type="ECO:0000313" key="8">
    <source>
        <dbReference type="Proteomes" id="UP000295172"/>
    </source>
</evidence>
<evidence type="ECO:0000256" key="2">
    <source>
        <dbReference type="ARBA" id="ARBA00022670"/>
    </source>
</evidence>
<reference evidence="7 8" key="1">
    <citation type="submission" date="2019-02" db="EMBL/GenBank/DDBJ databases">
        <title>Draft genome sequences of novel Actinobacteria.</title>
        <authorList>
            <person name="Sahin N."/>
            <person name="Ay H."/>
            <person name="Saygin H."/>
        </authorList>
    </citation>
    <scope>NUCLEOTIDE SEQUENCE [LARGE SCALE GENOMIC DNA]</scope>
    <source>
        <strain evidence="7 8">16K104</strain>
    </source>
</reference>
<feature type="domain" description="NlpC/P60" evidence="6">
    <location>
        <begin position="173"/>
        <end position="289"/>
    </location>
</feature>
<dbReference type="EMBL" id="SMKR01000110">
    <property type="protein sequence ID" value="TDD19810.1"/>
    <property type="molecule type" value="Genomic_DNA"/>
</dbReference>
<keyword evidence="4" id="KW-0788">Thiol protease</keyword>
<comment type="caution">
    <text evidence="7">The sequence shown here is derived from an EMBL/GenBank/DDBJ whole genome shotgun (WGS) entry which is preliminary data.</text>
</comment>
<dbReference type="GO" id="GO:0006508">
    <property type="term" value="P:proteolysis"/>
    <property type="evidence" value="ECO:0007669"/>
    <property type="project" value="UniProtKB-KW"/>
</dbReference>
<organism evidence="7 8">
    <name type="scientific">Kribbella turkmenica</name>
    <dbReference type="NCBI Taxonomy" id="2530375"/>
    <lineage>
        <taxon>Bacteria</taxon>
        <taxon>Bacillati</taxon>
        <taxon>Actinomycetota</taxon>
        <taxon>Actinomycetes</taxon>
        <taxon>Propionibacteriales</taxon>
        <taxon>Kribbellaceae</taxon>
        <taxon>Kribbella</taxon>
    </lineage>
</organism>
<name>A0A4R4WS10_9ACTN</name>
<proteinExistence type="inferred from homology"/>
<keyword evidence="2" id="KW-0645">Protease</keyword>
<dbReference type="SUPFAM" id="SSF47090">
    <property type="entry name" value="PGBD-like"/>
    <property type="match status" value="1"/>
</dbReference>
<accession>A0A4R4WS10</accession>
<keyword evidence="8" id="KW-1185">Reference proteome</keyword>
<evidence type="ECO:0000259" key="6">
    <source>
        <dbReference type="PROSITE" id="PS51935"/>
    </source>
</evidence>
<evidence type="ECO:0000256" key="1">
    <source>
        <dbReference type="ARBA" id="ARBA00007074"/>
    </source>
</evidence>
<dbReference type="Gene3D" id="1.10.101.10">
    <property type="entry name" value="PGBD-like superfamily/PGBD"/>
    <property type="match status" value="1"/>
</dbReference>
<dbReference type="PANTHER" id="PTHR47053:SF1">
    <property type="entry name" value="MUREIN DD-ENDOPEPTIDASE MEPH-RELATED"/>
    <property type="match status" value="1"/>
</dbReference>
<feature type="compositionally biased region" description="Polar residues" evidence="5">
    <location>
        <begin position="1"/>
        <end position="23"/>
    </location>
</feature>
<feature type="region of interest" description="Disordered" evidence="5">
    <location>
        <begin position="1"/>
        <end position="40"/>
    </location>
</feature>
<protein>
    <submittedName>
        <fullName evidence="7">Peptidoglycan endopeptidase</fullName>
    </submittedName>
</protein>
<dbReference type="InterPro" id="IPR036366">
    <property type="entry name" value="PGBDSf"/>
</dbReference>
<dbReference type="SUPFAM" id="SSF54001">
    <property type="entry name" value="Cysteine proteinases"/>
    <property type="match status" value="1"/>
</dbReference>
<gene>
    <name evidence="7" type="ORF">E1218_23410</name>
</gene>
<evidence type="ECO:0000256" key="3">
    <source>
        <dbReference type="ARBA" id="ARBA00022801"/>
    </source>
</evidence>
<evidence type="ECO:0000256" key="5">
    <source>
        <dbReference type="SAM" id="MobiDB-lite"/>
    </source>
</evidence>
<dbReference type="Pfam" id="PF00877">
    <property type="entry name" value="NLPC_P60"/>
    <property type="match status" value="1"/>
</dbReference>
<dbReference type="PROSITE" id="PS51935">
    <property type="entry name" value="NLPC_P60"/>
    <property type="match status" value="1"/>
</dbReference>
<dbReference type="InterPro" id="IPR036365">
    <property type="entry name" value="PGBD-like_sf"/>
</dbReference>
<dbReference type="AlphaFoldDB" id="A0A4R4WS10"/>
<dbReference type="InterPro" id="IPR051202">
    <property type="entry name" value="Peptidase_C40"/>
</dbReference>
<evidence type="ECO:0000313" key="7">
    <source>
        <dbReference type="EMBL" id="TDD19810.1"/>
    </source>
</evidence>
<dbReference type="Pfam" id="PF01471">
    <property type="entry name" value="PG_binding_1"/>
    <property type="match status" value="1"/>
</dbReference>
<keyword evidence="3" id="KW-0378">Hydrolase</keyword>
<dbReference type="InterPro" id="IPR002477">
    <property type="entry name" value="Peptidoglycan-bd-like"/>
</dbReference>
<dbReference type="RefSeq" id="WP_132323632.1">
    <property type="nucleotide sequence ID" value="NZ_SMKR01000110.1"/>
</dbReference>
<dbReference type="PANTHER" id="PTHR47053">
    <property type="entry name" value="MUREIN DD-ENDOPEPTIDASE MEPH-RELATED"/>
    <property type="match status" value="1"/>
</dbReference>